<sequence length="164" mass="17590">MLRSPHVVNSCYNPYQTAYNLLRFVLLQKSRYILLSPTGIFPAAKAPAPAVRAPAARAPPAASTANGTQSRNFPRIMLLLLTWLLPHHIVQAVTAAMAKTNIGSSQGDPWAALKAKNPAMYAKIIKAQAASDAAIKAGKIKPFKVFIAKVRAAAPRAAPVVRKK</sequence>
<evidence type="ECO:0000313" key="1">
    <source>
        <dbReference type="EMBL" id="KAK0736330.1"/>
    </source>
</evidence>
<proteinExistence type="predicted"/>
<dbReference type="EMBL" id="JAUKTV010000006">
    <property type="protein sequence ID" value="KAK0736330.1"/>
    <property type="molecule type" value="Genomic_DNA"/>
</dbReference>
<reference evidence="1" key="1">
    <citation type="submission" date="2023-06" db="EMBL/GenBank/DDBJ databases">
        <title>Genome-scale phylogeny and comparative genomics of the fungal order Sordariales.</title>
        <authorList>
            <consortium name="Lawrence Berkeley National Laboratory"/>
            <person name="Hensen N."/>
            <person name="Bonometti L."/>
            <person name="Westerberg I."/>
            <person name="Brannstrom I.O."/>
            <person name="Guillou S."/>
            <person name="Cros-Aarteil S."/>
            <person name="Calhoun S."/>
            <person name="Haridas S."/>
            <person name="Kuo A."/>
            <person name="Mondo S."/>
            <person name="Pangilinan J."/>
            <person name="Riley R."/>
            <person name="Labutti K."/>
            <person name="Andreopoulos B."/>
            <person name="Lipzen A."/>
            <person name="Chen C."/>
            <person name="Yanf M."/>
            <person name="Daum C."/>
            <person name="Ng V."/>
            <person name="Clum A."/>
            <person name="Steindorff A."/>
            <person name="Ohm R."/>
            <person name="Martin F."/>
            <person name="Silar P."/>
            <person name="Natvig D."/>
            <person name="Lalanne C."/>
            <person name="Gautier V."/>
            <person name="Ament-Velasquez S.L."/>
            <person name="Kruys A."/>
            <person name="Hutchinson M.I."/>
            <person name="Powell A.J."/>
            <person name="Barry K."/>
            <person name="Miller A.N."/>
            <person name="Grigoriev I.V."/>
            <person name="Debuchy R."/>
            <person name="Gladieux P."/>
            <person name="Thoren M.H."/>
            <person name="Johannesson H."/>
        </authorList>
    </citation>
    <scope>NUCLEOTIDE SEQUENCE</scope>
    <source>
        <strain evidence="1">CBS 540.89</strain>
    </source>
</reference>
<protein>
    <submittedName>
        <fullName evidence="1">Uncharacterized protein</fullName>
    </submittedName>
</protein>
<keyword evidence="2" id="KW-1185">Reference proteome</keyword>
<comment type="caution">
    <text evidence="1">The sequence shown here is derived from an EMBL/GenBank/DDBJ whole genome shotgun (WGS) entry which is preliminary data.</text>
</comment>
<dbReference type="Proteomes" id="UP001172159">
    <property type="component" value="Unassembled WGS sequence"/>
</dbReference>
<organism evidence="1 2">
    <name type="scientific">Apiosordaria backusii</name>
    <dbReference type="NCBI Taxonomy" id="314023"/>
    <lineage>
        <taxon>Eukaryota</taxon>
        <taxon>Fungi</taxon>
        <taxon>Dikarya</taxon>
        <taxon>Ascomycota</taxon>
        <taxon>Pezizomycotina</taxon>
        <taxon>Sordariomycetes</taxon>
        <taxon>Sordariomycetidae</taxon>
        <taxon>Sordariales</taxon>
        <taxon>Lasiosphaeriaceae</taxon>
        <taxon>Apiosordaria</taxon>
    </lineage>
</organism>
<name>A0AA40BLA8_9PEZI</name>
<gene>
    <name evidence="1" type="ORF">B0T21DRAFT_366720</name>
</gene>
<dbReference type="AlphaFoldDB" id="A0AA40BLA8"/>
<accession>A0AA40BLA8</accession>
<evidence type="ECO:0000313" key="2">
    <source>
        <dbReference type="Proteomes" id="UP001172159"/>
    </source>
</evidence>